<dbReference type="Proteomes" id="UP001375743">
    <property type="component" value="Unassembled WGS sequence"/>
</dbReference>
<sequence>MRFTDIFVRRPVLATVVSLLILLIGLRAFFTLPIRQYPEVKNTVITVTTSYPGASAELMQGFITVPIAQAVAGAEGVEYLTSNSVQGTSTVQAHIRLNQDPNKAMTDVMAKVNQVKYLIPREANDPIISKTTGGSLAVMYMGFGSHEMAGPAITDYLTRVVQPLLATVPGVASAEILGGQPFAMRVWLDPTRMAARGVSAQDVAAALAANNYQSAAGQTKGYFTVSNISAATGLQSIDEFRAMVVKAANGALVRLGDIATVELGAKSSDSSVMMNGQHAVFIGINATPDGNPLEIVKGIRALVPTLERGLPPTLTMEIPYDSTEFINASIHEVERTLGEAILIVIVVIFLFLGSVRSVLIPVVTIPLSIIGAGTLMLAMGFSLNLLTLLAMVLAIGLVVDDAIVVVENVYRHIEEGRTPLQAALIGAREIAGPVISMTITLAAVYAPIGFLSGLTGSLFREFAFTLAGSVIISGIVALTLSPMMCSLLLSAESQHGRFARLVDRTFGAVTRWYGRRLHNTLEYRPATALFALGVLASLPFLFLNTSAELAPEEDQGVLFAVTKGPQNANIDYMNVFGEAIDKVFQSFPETSFRFIVAGMDGGANNGFAGMALKPWDQRQRSAKELQPLVQGALQEKVTGVQAFVFSLPPLPDNSQGMPVQMVISSPSGFETIYKVMEELKAAARKSGLFMVSDSDLAFNSPTVRIEIDRTKANDLGITMQEIGSSLATLLGGNYVNRFSLEGRSYEVIPQVPRSLRLAPERLGQYYVKTRSGESIPLSTVVRITTGTEPNALTQYNQLNAATFSAVPMPGVTMGQAVDFLRQEAERLLPADFRYDFLSQSRQYVQEGNQLTITFAFALVIIFLVLAAQFESLRDPLVILVSVPMSICGALLPLFFGVATLNIYTQIGLVTLIGLISKHGILMVEFANELQRNEGLDRRAAIEEAAKVRLRPILMTTAAMVVGLVPLLYASGAGAASRFSIGLVIVAGMSIGTLFTLFVLPTVYTYLASDHRPARRARREAEIREVLVPAE</sequence>
<dbReference type="Pfam" id="PF00873">
    <property type="entry name" value="ACR_tran"/>
    <property type="match status" value="1"/>
</dbReference>
<feature type="transmembrane region" description="Helical" evidence="1">
    <location>
        <begin position="430"/>
        <end position="450"/>
    </location>
</feature>
<dbReference type="RefSeq" id="WP_418160279.1">
    <property type="nucleotide sequence ID" value="NZ_JBBLZC010000014.1"/>
</dbReference>
<dbReference type="Gene3D" id="3.30.2090.10">
    <property type="entry name" value="Multidrug efflux transporter AcrB TolC docking domain, DN and DC subdomains"/>
    <property type="match status" value="2"/>
</dbReference>
<feature type="transmembrane region" description="Helical" evidence="1">
    <location>
        <begin position="12"/>
        <end position="30"/>
    </location>
</feature>
<evidence type="ECO:0000313" key="3">
    <source>
        <dbReference type="Proteomes" id="UP001375743"/>
    </source>
</evidence>
<dbReference type="InterPro" id="IPR001036">
    <property type="entry name" value="Acrflvin-R"/>
</dbReference>
<keyword evidence="1" id="KW-1133">Transmembrane helix</keyword>
<protein>
    <submittedName>
        <fullName evidence="2">MexW/MexI family multidrug efflux RND transporter permease subunit</fullName>
    </submittedName>
</protein>
<accession>A0ABU8XTA6</accession>
<dbReference type="Gene3D" id="1.20.1640.10">
    <property type="entry name" value="Multidrug efflux transporter AcrB transmembrane domain"/>
    <property type="match status" value="2"/>
</dbReference>
<dbReference type="SUPFAM" id="SSF82866">
    <property type="entry name" value="Multidrug efflux transporter AcrB transmembrane domain"/>
    <property type="match status" value="2"/>
</dbReference>
<organism evidence="2 3">
    <name type="scientific">Benzoatithermus flavus</name>
    <dbReference type="NCBI Taxonomy" id="3108223"/>
    <lineage>
        <taxon>Bacteria</taxon>
        <taxon>Pseudomonadati</taxon>
        <taxon>Pseudomonadota</taxon>
        <taxon>Alphaproteobacteria</taxon>
        <taxon>Geminicoccales</taxon>
        <taxon>Geminicoccaceae</taxon>
        <taxon>Benzoatithermus</taxon>
    </lineage>
</organism>
<dbReference type="SUPFAM" id="SSF82693">
    <property type="entry name" value="Multidrug efflux transporter AcrB pore domain, PN1, PN2, PC1 and PC2 subdomains"/>
    <property type="match status" value="4"/>
</dbReference>
<feature type="transmembrane region" description="Helical" evidence="1">
    <location>
        <begin position="850"/>
        <end position="869"/>
    </location>
</feature>
<feature type="transmembrane region" description="Helical" evidence="1">
    <location>
        <begin position="902"/>
        <end position="926"/>
    </location>
</feature>
<evidence type="ECO:0000313" key="2">
    <source>
        <dbReference type="EMBL" id="MEK0084432.1"/>
    </source>
</evidence>
<keyword evidence="1" id="KW-0812">Transmembrane</keyword>
<proteinExistence type="predicted"/>
<feature type="transmembrane region" description="Helical" evidence="1">
    <location>
        <begin position="980"/>
        <end position="1006"/>
    </location>
</feature>
<dbReference type="PANTHER" id="PTHR32063:SF28">
    <property type="entry name" value="BLR2861 PROTEIN"/>
    <property type="match status" value="1"/>
</dbReference>
<name>A0ABU8XTA6_9PROT</name>
<feature type="transmembrane region" description="Helical" evidence="1">
    <location>
        <begin position="462"/>
        <end position="489"/>
    </location>
</feature>
<dbReference type="Gene3D" id="3.30.70.1320">
    <property type="entry name" value="Multidrug efflux transporter AcrB pore domain like"/>
    <property type="match status" value="1"/>
</dbReference>
<keyword evidence="1" id="KW-0472">Membrane</keyword>
<reference evidence="2 3" key="1">
    <citation type="submission" date="2024-01" db="EMBL/GenBank/DDBJ databases">
        <title>Multi-omics insights into the function and evolution of sodium benzoate biodegradation pathways in Benzoatithermus flavus gen. nov., sp. nov. from hot spring.</title>
        <authorList>
            <person name="Hu C.-J."/>
            <person name="Li W.-J."/>
        </authorList>
    </citation>
    <scope>NUCLEOTIDE SEQUENCE [LARGE SCALE GENOMIC DNA]</scope>
    <source>
        <strain evidence="2 3">SYSU G07066</strain>
    </source>
</reference>
<dbReference type="PRINTS" id="PR00702">
    <property type="entry name" value="ACRIFLAVINRP"/>
</dbReference>
<feature type="transmembrane region" description="Helical" evidence="1">
    <location>
        <begin position="336"/>
        <end position="352"/>
    </location>
</feature>
<feature type="transmembrane region" description="Helical" evidence="1">
    <location>
        <begin position="876"/>
        <end position="896"/>
    </location>
</feature>
<dbReference type="EMBL" id="JBBLZC010000014">
    <property type="protein sequence ID" value="MEK0084432.1"/>
    <property type="molecule type" value="Genomic_DNA"/>
</dbReference>
<keyword evidence="3" id="KW-1185">Reference proteome</keyword>
<dbReference type="Gene3D" id="3.30.70.1440">
    <property type="entry name" value="Multidrug efflux transporter AcrB pore domain"/>
    <property type="match status" value="1"/>
</dbReference>
<gene>
    <name evidence="2" type="ORF">U1T56_14840</name>
</gene>
<dbReference type="SUPFAM" id="SSF82714">
    <property type="entry name" value="Multidrug efflux transporter AcrB TolC docking domain, DN and DC subdomains"/>
    <property type="match status" value="2"/>
</dbReference>
<evidence type="ECO:0000256" key="1">
    <source>
        <dbReference type="SAM" id="Phobius"/>
    </source>
</evidence>
<feature type="transmembrane region" description="Helical" evidence="1">
    <location>
        <begin position="525"/>
        <end position="543"/>
    </location>
</feature>
<feature type="transmembrane region" description="Helical" evidence="1">
    <location>
        <begin position="359"/>
        <end position="379"/>
    </location>
</feature>
<dbReference type="Gene3D" id="3.30.70.1430">
    <property type="entry name" value="Multidrug efflux transporter AcrB pore domain"/>
    <property type="match status" value="2"/>
</dbReference>
<comment type="caution">
    <text evidence="2">The sequence shown here is derived from an EMBL/GenBank/DDBJ whole genome shotgun (WGS) entry which is preliminary data.</text>
</comment>
<feature type="transmembrane region" description="Helical" evidence="1">
    <location>
        <begin position="947"/>
        <end position="968"/>
    </location>
</feature>
<dbReference type="PANTHER" id="PTHR32063">
    <property type="match status" value="1"/>
</dbReference>
<dbReference type="InterPro" id="IPR027463">
    <property type="entry name" value="AcrB_DN_DC_subdom"/>
</dbReference>
<feature type="transmembrane region" description="Helical" evidence="1">
    <location>
        <begin position="385"/>
        <end position="410"/>
    </location>
</feature>
<dbReference type="NCBIfam" id="NF033617">
    <property type="entry name" value="RND_permease_2"/>
    <property type="match status" value="1"/>
</dbReference>